<accession>A0A1I1VA49</accession>
<keyword evidence="2" id="KW-1185">Reference proteome</keyword>
<sequence length="239" mass="26225">MFDRPALTREPVEGPLAARVLLVRFAGELVSPRLQQTRVELAYISDGDRLHFGPPAGIDTPQLRESERRLYTGPFDEGLSDLGIAALLLAPTGEPGYPDALKPRLVDGIPIPLRGGDKVGKLRQRWHRDAVESANRERYAWEVARAKAIRSDPTYGPAAAFIEQRLTRGQWSLLLPAYGPLKSTLRVRVQGVVVHDAGDACHVYTEATIALPGDGDLSARVDALFGAGPRRLAELPWRL</sequence>
<evidence type="ECO:0000313" key="2">
    <source>
        <dbReference type="Proteomes" id="UP000199400"/>
    </source>
</evidence>
<dbReference type="EMBL" id="FOMX01000004">
    <property type="protein sequence ID" value="SFD79769.1"/>
    <property type="molecule type" value="Genomic_DNA"/>
</dbReference>
<name>A0A1I1VA49_9BACT</name>
<protein>
    <submittedName>
        <fullName evidence="1">Uncharacterized protein</fullName>
    </submittedName>
</protein>
<gene>
    <name evidence="1" type="ORF">SAMN02745121_01650</name>
</gene>
<reference evidence="2" key="1">
    <citation type="submission" date="2016-10" db="EMBL/GenBank/DDBJ databases">
        <authorList>
            <person name="Varghese N."/>
            <person name="Submissions S."/>
        </authorList>
    </citation>
    <scope>NUCLEOTIDE SEQUENCE [LARGE SCALE GENOMIC DNA]</scope>
    <source>
        <strain evidence="2">ATCC 25963</strain>
    </source>
</reference>
<dbReference type="AlphaFoldDB" id="A0A1I1VA49"/>
<proteinExistence type="predicted"/>
<evidence type="ECO:0000313" key="1">
    <source>
        <dbReference type="EMBL" id="SFD79769.1"/>
    </source>
</evidence>
<organism evidence="1 2">
    <name type="scientific">Nannocystis exedens</name>
    <dbReference type="NCBI Taxonomy" id="54"/>
    <lineage>
        <taxon>Bacteria</taxon>
        <taxon>Pseudomonadati</taxon>
        <taxon>Myxococcota</taxon>
        <taxon>Polyangia</taxon>
        <taxon>Nannocystales</taxon>
        <taxon>Nannocystaceae</taxon>
        <taxon>Nannocystis</taxon>
    </lineage>
</organism>
<dbReference type="Proteomes" id="UP000199400">
    <property type="component" value="Unassembled WGS sequence"/>
</dbReference>
<dbReference type="RefSeq" id="WP_096330415.1">
    <property type="nucleotide sequence ID" value="NZ_FOMX01000004.1"/>
</dbReference>